<gene>
    <name evidence="5" type="ordered locus">Sinac_5967</name>
</gene>
<protein>
    <recommendedName>
        <fullName evidence="3">4a-hydroxytetrahydrobiopterin dehydratase</fullName>
        <ecNumber evidence="3">4.2.1.96</ecNumber>
    </recommendedName>
</protein>
<dbReference type="GO" id="GO:0006729">
    <property type="term" value="P:tetrahydrobiopterin biosynthetic process"/>
    <property type="evidence" value="ECO:0007669"/>
    <property type="project" value="InterPro"/>
</dbReference>
<comment type="similarity">
    <text evidence="2">Belongs to the pterin-4-alpha-carbinolamine dehydratase family.</text>
</comment>
<dbReference type="PANTHER" id="PTHR12599">
    <property type="entry name" value="PTERIN-4-ALPHA-CARBINOLAMINE DEHYDRATASE"/>
    <property type="match status" value="1"/>
</dbReference>
<dbReference type="AlphaFoldDB" id="L0DMK5"/>
<dbReference type="NCBIfam" id="NF002017">
    <property type="entry name" value="PRK00823.1-2"/>
    <property type="match status" value="1"/>
</dbReference>
<reference evidence="5 6" key="1">
    <citation type="submission" date="2012-02" db="EMBL/GenBank/DDBJ databases">
        <title>Complete sequence of chromosome of Singulisphaera acidiphila DSM 18658.</title>
        <authorList>
            <consortium name="US DOE Joint Genome Institute (JGI-PGF)"/>
            <person name="Lucas S."/>
            <person name="Copeland A."/>
            <person name="Lapidus A."/>
            <person name="Glavina del Rio T."/>
            <person name="Dalin E."/>
            <person name="Tice H."/>
            <person name="Bruce D."/>
            <person name="Goodwin L."/>
            <person name="Pitluck S."/>
            <person name="Peters L."/>
            <person name="Ovchinnikova G."/>
            <person name="Chertkov O."/>
            <person name="Kyrpides N."/>
            <person name="Mavromatis K."/>
            <person name="Ivanova N."/>
            <person name="Brettin T."/>
            <person name="Detter J.C."/>
            <person name="Han C."/>
            <person name="Larimer F."/>
            <person name="Land M."/>
            <person name="Hauser L."/>
            <person name="Markowitz V."/>
            <person name="Cheng J.-F."/>
            <person name="Hugenholtz P."/>
            <person name="Woyke T."/>
            <person name="Wu D."/>
            <person name="Tindall B."/>
            <person name="Pomrenke H."/>
            <person name="Brambilla E."/>
            <person name="Klenk H.-P."/>
            <person name="Eisen J.A."/>
        </authorList>
    </citation>
    <scope>NUCLEOTIDE SEQUENCE [LARGE SCALE GENOMIC DNA]</scope>
    <source>
        <strain evidence="6">ATCC BAA-1392 / DSM 18658 / VKM B-2454 / MOB10</strain>
    </source>
</reference>
<dbReference type="STRING" id="886293.Sinac_5967"/>
<dbReference type="KEGG" id="saci:Sinac_5967"/>
<name>L0DMK5_SINAD</name>
<dbReference type="OrthoDB" id="15077at2"/>
<dbReference type="CDD" id="cd00488">
    <property type="entry name" value="PCD_DCoH"/>
    <property type="match status" value="1"/>
</dbReference>
<keyword evidence="4" id="KW-0456">Lyase</keyword>
<dbReference type="HOGENOM" id="CLU_081974_4_3_0"/>
<dbReference type="RefSeq" id="WP_015249170.1">
    <property type="nucleotide sequence ID" value="NC_019892.1"/>
</dbReference>
<dbReference type="Pfam" id="PF01329">
    <property type="entry name" value="Pterin_4a"/>
    <property type="match status" value="1"/>
</dbReference>
<dbReference type="InterPro" id="IPR001533">
    <property type="entry name" value="Pterin_deHydtase"/>
</dbReference>
<proteinExistence type="inferred from homology"/>
<dbReference type="GO" id="GO:0008124">
    <property type="term" value="F:4-alpha-hydroxytetrahydrobiopterin dehydratase activity"/>
    <property type="evidence" value="ECO:0007669"/>
    <property type="project" value="UniProtKB-EC"/>
</dbReference>
<comment type="catalytic activity">
    <reaction evidence="1">
        <text>(4aS,6R)-4a-hydroxy-L-erythro-5,6,7,8-tetrahydrobiopterin = (6R)-L-erythro-6,7-dihydrobiopterin + H2O</text>
        <dbReference type="Rhea" id="RHEA:11920"/>
        <dbReference type="ChEBI" id="CHEBI:15377"/>
        <dbReference type="ChEBI" id="CHEBI:15642"/>
        <dbReference type="ChEBI" id="CHEBI:43120"/>
        <dbReference type="EC" id="4.2.1.96"/>
    </reaction>
</comment>
<dbReference type="Proteomes" id="UP000010798">
    <property type="component" value="Chromosome"/>
</dbReference>
<evidence type="ECO:0000256" key="2">
    <source>
        <dbReference type="ARBA" id="ARBA00006472"/>
    </source>
</evidence>
<evidence type="ECO:0000313" key="6">
    <source>
        <dbReference type="Proteomes" id="UP000010798"/>
    </source>
</evidence>
<keyword evidence="6" id="KW-1185">Reference proteome</keyword>
<evidence type="ECO:0000256" key="4">
    <source>
        <dbReference type="ARBA" id="ARBA00023239"/>
    </source>
</evidence>
<dbReference type="EC" id="4.2.1.96" evidence="3"/>
<evidence type="ECO:0000313" key="5">
    <source>
        <dbReference type="EMBL" id="AGA30078.1"/>
    </source>
</evidence>
<dbReference type="SUPFAM" id="SSF55248">
    <property type="entry name" value="PCD-like"/>
    <property type="match status" value="1"/>
</dbReference>
<accession>L0DMK5</accession>
<dbReference type="PANTHER" id="PTHR12599:SF0">
    <property type="entry name" value="PTERIN-4-ALPHA-CARBINOLAMINE DEHYDRATASE"/>
    <property type="match status" value="1"/>
</dbReference>
<evidence type="ECO:0000256" key="1">
    <source>
        <dbReference type="ARBA" id="ARBA00001554"/>
    </source>
</evidence>
<dbReference type="Gene3D" id="3.30.1360.20">
    <property type="entry name" value="Transcriptional coactivator/pterin dehydratase"/>
    <property type="match status" value="1"/>
</dbReference>
<dbReference type="EMBL" id="CP003364">
    <property type="protein sequence ID" value="AGA30078.1"/>
    <property type="molecule type" value="Genomic_DNA"/>
</dbReference>
<sequence>MAKLSEPEILERMATAKGWERHGDMLIHSWQFPSFRRALEFVNQVAALAEKYDHHPDIILSYRQVRLELSTHSEGGLTATDFSFASEINVLPTDR</sequence>
<dbReference type="InterPro" id="IPR036428">
    <property type="entry name" value="PCD_sf"/>
</dbReference>
<organism evidence="5 6">
    <name type="scientific">Singulisphaera acidiphila (strain ATCC BAA-1392 / DSM 18658 / VKM B-2454 / MOB10)</name>
    <dbReference type="NCBI Taxonomy" id="886293"/>
    <lineage>
        <taxon>Bacteria</taxon>
        <taxon>Pseudomonadati</taxon>
        <taxon>Planctomycetota</taxon>
        <taxon>Planctomycetia</taxon>
        <taxon>Isosphaerales</taxon>
        <taxon>Isosphaeraceae</taxon>
        <taxon>Singulisphaera</taxon>
    </lineage>
</organism>
<dbReference type="eggNOG" id="COG2154">
    <property type="taxonomic scope" value="Bacteria"/>
</dbReference>
<evidence type="ECO:0000256" key="3">
    <source>
        <dbReference type="ARBA" id="ARBA00013252"/>
    </source>
</evidence>